<feature type="transmembrane region" description="Helical" evidence="5">
    <location>
        <begin position="31"/>
        <end position="51"/>
    </location>
</feature>
<evidence type="ECO:0000259" key="6">
    <source>
        <dbReference type="Pfam" id="PF04893"/>
    </source>
</evidence>
<feature type="transmembrane region" description="Helical" evidence="5">
    <location>
        <begin position="88"/>
        <end position="109"/>
    </location>
</feature>
<evidence type="ECO:0000313" key="8">
    <source>
        <dbReference type="Proteomes" id="UP000070299"/>
    </source>
</evidence>
<feature type="transmembrane region" description="Helical" evidence="5">
    <location>
        <begin position="129"/>
        <end position="150"/>
    </location>
</feature>
<keyword evidence="3 5" id="KW-1133">Transmembrane helix</keyword>
<comment type="subcellular location">
    <subcellularLocation>
        <location evidence="1">Membrane</location>
        <topology evidence="1">Multi-pass membrane protein</topology>
    </subcellularLocation>
</comment>
<keyword evidence="2 5" id="KW-0812">Transmembrane</keyword>
<dbReference type="Pfam" id="PF04893">
    <property type="entry name" value="Yip1"/>
    <property type="match status" value="1"/>
</dbReference>
<keyword evidence="8" id="KW-1185">Reference proteome</keyword>
<feature type="transmembrane region" description="Helical" evidence="5">
    <location>
        <begin position="215"/>
        <end position="234"/>
    </location>
</feature>
<dbReference type="STRING" id="1799789.AX660_19935"/>
<dbReference type="OrthoDB" id="6272224at2"/>
<gene>
    <name evidence="7" type="ORF">AX660_19935</name>
</gene>
<comment type="caution">
    <text evidence="7">The sequence shown here is derived from an EMBL/GenBank/DDBJ whole genome shotgun (WGS) entry which is preliminary data.</text>
</comment>
<feature type="domain" description="Yip1" evidence="6">
    <location>
        <begin position="13"/>
        <end position="233"/>
    </location>
</feature>
<dbReference type="AlphaFoldDB" id="A0A148KNB5"/>
<dbReference type="Proteomes" id="UP000070299">
    <property type="component" value="Unassembled WGS sequence"/>
</dbReference>
<evidence type="ECO:0000313" key="7">
    <source>
        <dbReference type="EMBL" id="KXI27804.1"/>
    </source>
</evidence>
<accession>A0A148KNB5</accession>
<sequence length="235" mass="26626">MEAVNNPFQACRDIILKPNGVFAKLKVTDNWSWIPFLLIIGCALLSVYSYLAAVDTEWLRDTLLQMTAKDISPAERKAMSDMMAQGDILLFSMSFGMVAKLLIFNAIMAAYLNICSKMDEECVQGFTDWFGFCWWTSLPLVAVSLISVLLTMFSQSVQISQLVLEPTSLAFIFSIDFDSPWLGLFGSLKLEYLWVIYLTTVGLNQWTGMSMTKIYRIALAPYVLVWGLWLLVLLF</sequence>
<dbReference type="InterPro" id="IPR006977">
    <property type="entry name" value="Yip1_dom"/>
</dbReference>
<evidence type="ECO:0000256" key="4">
    <source>
        <dbReference type="ARBA" id="ARBA00023136"/>
    </source>
</evidence>
<proteinExistence type="predicted"/>
<dbReference type="EMBL" id="LSNE01000009">
    <property type="protein sequence ID" value="KXI27804.1"/>
    <property type="molecule type" value="Genomic_DNA"/>
</dbReference>
<organism evidence="7 8">
    <name type="scientific">Paraglaciecola hydrolytica</name>
    <dbReference type="NCBI Taxonomy" id="1799789"/>
    <lineage>
        <taxon>Bacteria</taxon>
        <taxon>Pseudomonadati</taxon>
        <taxon>Pseudomonadota</taxon>
        <taxon>Gammaproteobacteria</taxon>
        <taxon>Alteromonadales</taxon>
        <taxon>Alteromonadaceae</taxon>
        <taxon>Paraglaciecola</taxon>
    </lineage>
</organism>
<evidence type="ECO:0000256" key="5">
    <source>
        <dbReference type="SAM" id="Phobius"/>
    </source>
</evidence>
<dbReference type="GO" id="GO:0016020">
    <property type="term" value="C:membrane"/>
    <property type="evidence" value="ECO:0007669"/>
    <property type="project" value="UniProtKB-SubCell"/>
</dbReference>
<evidence type="ECO:0000256" key="1">
    <source>
        <dbReference type="ARBA" id="ARBA00004141"/>
    </source>
</evidence>
<feature type="transmembrane region" description="Helical" evidence="5">
    <location>
        <begin position="181"/>
        <end position="203"/>
    </location>
</feature>
<evidence type="ECO:0000256" key="2">
    <source>
        <dbReference type="ARBA" id="ARBA00022692"/>
    </source>
</evidence>
<evidence type="ECO:0000256" key="3">
    <source>
        <dbReference type="ARBA" id="ARBA00022989"/>
    </source>
</evidence>
<reference evidence="8" key="1">
    <citation type="submission" date="2016-02" db="EMBL/GenBank/DDBJ databases">
        <authorList>
            <person name="Schultz-Johansen M."/>
            <person name="Glaring M.A."/>
            <person name="Bech P.K."/>
            <person name="Stougaard P."/>
        </authorList>
    </citation>
    <scope>NUCLEOTIDE SEQUENCE [LARGE SCALE GENOMIC DNA]</scope>
    <source>
        <strain evidence="8">S66</strain>
    </source>
</reference>
<name>A0A148KNB5_9ALTE</name>
<protein>
    <recommendedName>
        <fullName evidence="6">Yip1 domain-containing protein</fullName>
    </recommendedName>
</protein>
<keyword evidence="4 5" id="KW-0472">Membrane</keyword>
<dbReference type="RefSeq" id="WP_068379364.1">
    <property type="nucleotide sequence ID" value="NZ_LSNE01000009.1"/>
</dbReference>